<evidence type="ECO:0000256" key="1">
    <source>
        <dbReference type="SAM" id="MobiDB-lite"/>
    </source>
</evidence>
<organism evidence="3 4">
    <name type="scientific">Gossypium barbadense</name>
    <name type="common">Sea Island cotton</name>
    <name type="synonym">Hibiscus barbadensis</name>
    <dbReference type="NCBI Taxonomy" id="3634"/>
    <lineage>
        <taxon>Eukaryota</taxon>
        <taxon>Viridiplantae</taxon>
        <taxon>Streptophyta</taxon>
        <taxon>Embryophyta</taxon>
        <taxon>Tracheophyta</taxon>
        <taxon>Spermatophyta</taxon>
        <taxon>Magnoliopsida</taxon>
        <taxon>eudicotyledons</taxon>
        <taxon>Gunneridae</taxon>
        <taxon>Pentapetalae</taxon>
        <taxon>rosids</taxon>
        <taxon>malvids</taxon>
        <taxon>Malvales</taxon>
        <taxon>Malvaceae</taxon>
        <taxon>Malvoideae</taxon>
        <taxon>Gossypium</taxon>
    </lineage>
</organism>
<reference evidence="4" key="1">
    <citation type="journal article" date="2020" name="Nat. Genet.">
        <title>Genomic diversifications of five Gossypium allopolyploid species and their impact on cotton improvement.</title>
        <authorList>
            <person name="Chen Z.J."/>
            <person name="Sreedasyam A."/>
            <person name="Ando A."/>
            <person name="Song Q."/>
            <person name="De Santiago L.M."/>
            <person name="Hulse-Kemp A.M."/>
            <person name="Ding M."/>
            <person name="Ye W."/>
            <person name="Kirkbride R.C."/>
            <person name="Jenkins J."/>
            <person name="Plott C."/>
            <person name="Lovell J."/>
            <person name="Lin Y.M."/>
            <person name="Vaughn R."/>
            <person name="Liu B."/>
            <person name="Simpson S."/>
            <person name="Scheffler B.E."/>
            <person name="Wen L."/>
            <person name="Saski C.A."/>
            <person name="Grover C.E."/>
            <person name="Hu G."/>
            <person name="Conover J.L."/>
            <person name="Carlson J.W."/>
            <person name="Shu S."/>
            <person name="Boston L.B."/>
            <person name="Williams M."/>
            <person name="Peterson D.G."/>
            <person name="McGee K."/>
            <person name="Jones D.C."/>
            <person name="Wendel J.F."/>
            <person name="Stelly D.M."/>
            <person name="Grimwood J."/>
            <person name="Schmutz J."/>
        </authorList>
    </citation>
    <scope>NUCLEOTIDE SEQUENCE [LARGE SCALE GENOMIC DNA]</scope>
    <source>
        <strain evidence="4">cv. 3-79</strain>
    </source>
</reference>
<evidence type="ECO:0000259" key="2">
    <source>
        <dbReference type="Pfam" id="PF16880"/>
    </source>
</evidence>
<accession>A0A5J5PE17</accession>
<dbReference type="EMBL" id="CM018225">
    <property type="protein sequence ID" value="KAB2005038.1"/>
    <property type="molecule type" value="Genomic_DNA"/>
</dbReference>
<evidence type="ECO:0000313" key="4">
    <source>
        <dbReference type="Proteomes" id="UP000327439"/>
    </source>
</evidence>
<dbReference type="Proteomes" id="UP000327439">
    <property type="component" value="Chromosome D11"/>
</dbReference>
<dbReference type="Gene3D" id="1.10.268.20">
    <property type="match status" value="1"/>
</dbReference>
<sequence length="115" mass="12732">MEGLDTLIMRKKQSSKSSSLEGNGSSSNQTSPASQWFSSKSSKKISLSSVTSIIDGLKRLYLQKLKPLEVTYHFNDFVSPMLKNSDFDAKPMVMLLGHIPLGKQPSLNICLRLVI</sequence>
<keyword evidence="4" id="KW-1185">Reference proteome</keyword>
<feature type="region of interest" description="Disordered" evidence="1">
    <location>
        <begin position="1"/>
        <end position="42"/>
    </location>
</feature>
<feature type="domain" description="EH" evidence="2">
    <location>
        <begin position="56"/>
        <end position="88"/>
    </location>
</feature>
<dbReference type="InterPro" id="IPR031692">
    <property type="entry name" value="EHD_N"/>
</dbReference>
<name>A0A5J5PE17_GOSBA</name>
<proteinExistence type="predicted"/>
<dbReference type="AlphaFoldDB" id="A0A5J5PE17"/>
<feature type="compositionally biased region" description="Low complexity" evidence="1">
    <location>
        <begin position="15"/>
        <end position="42"/>
    </location>
</feature>
<dbReference type="OrthoDB" id="1722382at2759"/>
<dbReference type="Pfam" id="PF16880">
    <property type="entry name" value="EHD_N"/>
    <property type="match status" value="1"/>
</dbReference>
<gene>
    <name evidence="3" type="ORF">ES319_D11G242200v1</name>
</gene>
<evidence type="ECO:0000313" key="3">
    <source>
        <dbReference type="EMBL" id="KAB2005038.1"/>
    </source>
</evidence>
<protein>
    <recommendedName>
        <fullName evidence="2">EH domain-containing protein</fullName>
    </recommendedName>
</protein>